<sequence length="280" mass="30507">MKLHAFLIGLLGCFAVANASTIPNEQFNTILINPGTPGDCIKGTMICVTLIHRHCVKRCDDRNSWLLIDLCAEDQICDAKPSPHCVHDSLDVRGQSTSVATHEKLIAPLTILNPPDNCPEGAIKCSVLGRPYRNREALLRCSLGSWNTFSVCNPKDVCVSNPAPHCVHNSLYARDEPASELDGASLPRGAALTEGTDPINTALAESTDSELDEGTAAMAGNQAPELPCTKCRKFKEHCIKNCNHQSCINSCTVAMRNWVVEDGKHGRYRGTCHYYCPYLG</sequence>
<keyword evidence="3" id="KW-1185">Reference proteome</keyword>
<organism evidence="2 3">
    <name type="scientific">Clathrospora elynae</name>
    <dbReference type="NCBI Taxonomy" id="706981"/>
    <lineage>
        <taxon>Eukaryota</taxon>
        <taxon>Fungi</taxon>
        <taxon>Dikarya</taxon>
        <taxon>Ascomycota</taxon>
        <taxon>Pezizomycotina</taxon>
        <taxon>Dothideomycetes</taxon>
        <taxon>Pleosporomycetidae</taxon>
        <taxon>Pleosporales</taxon>
        <taxon>Diademaceae</taxon>
        <taxon>Clathrospora</taxon>
    </lineage>
</organism>
<evidence type="ECO:0000313" key="3">
    <source>
        <dbReference type="Proteomes" id="UP000800038"/>
    </source>
</evidence>
<name>A0A6A5S892_9PLEO</name>
<proteinExistence type="predicted"/>
<feature type="signal peptide" evidence="1">
    <location>
        <begin position="1"/>
        <end position="19"/>
    </location>
</feature>
<accession>A0A6A5S892</accession>
<dbReference type="EMBL" id="ML976239">
    <property type="protein sequence ID" value="KAF1935734.1"/>
    <property type="molecule type" value="Genomic_DNA"/>
</dbReference>
<evidence type="ECO:0000256" key="1">
    <source>
        <dbReference type="SAM" id="SignalP"/>
    </source>
</evidence>
<dbReference type="OrthoDB" id="3687037at2759"/>
<reference evidence="2" key="1">
    <citation type="journal article" date="2020" name="Stud. Mycol.">
        <title>101 Dothideomycetes genomes: a test case for predicting lifestyles and emergence of pathogens.</title>
        <authorList>
            <person name="Haridas S."/>
            <person name="Albert R."/>
            <person name="Binder M."/>
            <person name="Bloem J."/>
            <person name="Labutti K."/>
            <person name="Salamov A."/>
            <person name="Andreopoulos B."/>
            <person name="Baker S."/>
            <person name="Barry K."/>
            <person name="Bills G."/>
            <person name="Bluhm B."/>
            <person name="Cannon C."/>
            <person name="Castanera R."/>
            <person name="Culley D."/>
            <person name="Daum C."/>
            <person name="Ezra D."/>
            <person name="Gonzalez J."/>
            <person name="Henrissat B."/>
            <person name="Kuo A."/>
            <person name="Liang C."/>
            <person name="Lipzen A."/>
            <person name="Lutzoni F."/>
            <person name="Magnuson J."/>
            <person name="Mondo S."/>
            <person name="Nolan M."/>
            <person name="Ohm R."/>
            <person name="Pangilinan J."/>
            <person name="Park H.-J."/>
            <person name="Ramirez L."/>
            <person name="Alfaro M."/>
            <person name="Sun H."/>
            <person name="Tritt A."/>
            <person name="Yoshinaga Y."/>
            <person name="Zwiers L.-H."/>
            <person name="Turgeon B."/>
            <person name="Goodwin S."/>
            <person name="Spatafora J."/>
            <person name="Crous P."/>
            <person name="Grigoriev I."/>
        </authorList>
    </citation>
    <scope>NUCLEOTIDE SEQUENCE</scope>
    <source>
        <strain evidence="2">CBS 161.51</strain>
    </source>
</reference>
<evidence type="ECO:0000313" key="2">
    <source>
        <dbReference type="EMBL" id="KAF1935734.1"/>
    </source>
</evidence>
<keyword evidence="1" id="KW-0732">Signal</keyword>
<dbReference type="Proteomes" id="UP000800038">
    <property type="component" value="Unassembled WGS sequence"/>
</dbReference>
<gene>
    <name evidence="2" type="ORF">EJ02DRAFT_460113</name>
</gene>
<feature type="chain" id="PRO_5025625322" evidence="1">
    <location>
        <begin position="20"/>
        <end position="280"/>
    </location>
</feature>
<dbReference type="AlphaFoldDB" id="A0A6A5S892"/>
<protein>
    <submittedName>
        <fullName evidence="2">Uncharacterized protein</fullName>
    </submittedName>
</protein>